<dbReference type="InterPro" id="IPR037401">
    <property type="entry name" value="SnoaL-like"/>
</dbReference>
<evidence type="ECO:0000256" key="1">
    <source>
        <dbReference type="SAM" id="MobiDB-lite"/>
    </source>
</evidence>
<gene>
    <name evidence="4" type="ORF">BCR34DRAFT_618714</name>
</gene>
<sequence length="649" mass="71798">MKLVKNFFLLALGIGQQVIQISSATPTLDSLARSVERVESIRDIKDVQRCFAQLAQHGRWADMAALFYDNGTLRWGNETATGPAAIENWLRIDSAGMDGVRPGSLDTMIVENGLVTLSVDGRRGKARWNGLRFMGDGLGGTRIQGGIYQNEYVFSGGQWKISLLKYFPLYSGPYIGGWRTVGGSVPIVPYHFYEPGEDPGVPIKPAIGEPPSTRATIEQLAQRISRMNDEDSIRNIQHSYGYYVDRRMWNDVVDLFASNAVVKVTGVGTYQGKAGVRQAMEQRMGPEGLAQGVLNDHPIFDLIVDVSPNGREAVARGVEVGMIGNANIRAASWEFNVFRTQFRKGDDGQWRMFNLELTSLINADYYKGWGSGASAQGSGVVPEFSGTEGRAAQEYDEDAENKDELDLVDLQRRLSRSAAYDGAESVSVAYGYVIDDLNCGLMGALFAQKGHKSSPFCGFYQGPNHTAEACYTTYGRNRSSGLRTSISFHWRPQPVILVSEDGRSATLRARLLQPSTSNSSAGSFNGAIYHDQMVLENGKWRLWSITIDEFYWQSKNWKEGWAGANPRDASSPNPGPSALFNKYPPEVSLVEIGDREAGFQGAAGRFIQWPEIQRMWFHYRNPVRPDWSLTANGYQEPSTGPSLKNGTFS</sequence>
<proteinExistence type="predicted"/>
<keyword evidence="5" id="KW-1185">Reference proteome</keyword>
<evidence type="ECO:0000256" key="2">
    <source>
        <dbReference type="SAM" id="SignalP"/>
    </source>
</evidence>
<dbReference type="InterPro" id="IPR032710">
    <property type="entry name" value="NTF2-like_dom_sf"/>
</dbReference>
<feature type="domain" description="SnoaL-like" evidence="3">
    <location>
        <begin position="427"/>
        <end position="544"/>
    </location>
</feature>
<dbReference type="Gene3D" id="3.10.450.50">
    <property type="match status" value="3"/>
</dbReference>
<feature type="chain" id="PRO_5011008685" description="SnoaL-like domain-containing protein" evidence="2">
    <location>
        <begin position="25"/>
        <end position="649"/>
    </location>
</feature>
<feature type="domain" description="SnoaL-like" evidence="3">
    <location>
        <begin position="36"/>
        <end position="163"/>
    </location>
</feature>
<dbReference type="SUPFAM" id="SSF54427">
    <property type="entry name" value="NTF2-like"/>
    <property type="match status" value="3"/>
</dbReference>
<accession>A0A1Y1YPZ0</accession>
<evidence type="ECO:0000259" key="3">
    <source>
        <dbReference type="Pfam" id="PF13577"/>
    </source>
</evidence>
<organism evidence="4 5">
    <name type="scientific">Clohesyomyces aquaticus</name>
    <dbReference type="NCBI Taxonomy" id="1231657"/>
    <lineage>
        <taxon>Eukaryota</taxon>
        <taxon>Fungi</taxon>
        <taxon>Dikarya</taxon>
        <taxon>Ascomycota</taxon>
        <taxon>Pezizomycotina</taxon>
        <taxon>Dothideomycetes</taxon>
        <taxon>Pleosporomycetidae</taxon>
        <taxon>Pleosporales</taxon>
        <taxon>Lindgomycetaceae</taxon>
        <taxon>Clohesyomyces</taxon>
    </lineage>
</organism>
<reference evidence="4 5" key="1">
    <citation type="submission" date="2016-07" db="EMBL/GenBank/DDBJ databases">
        <title>Pervasive Adenine N6-methylation of Active Genes in Fungi.</title>
        <authorList>
            <consortium name="DOE Joint Genome Institute"/>
            <person name="Mondo S.J."/>
            <person name="Dannebaum R.O."/>
            <person name="Kuo R.C."/>
            <person name="Labutti K."/>
            <person name="Haridas S."/>
            <person name="Kuo A."/>
            <person name="Salamov A."/>
            <person name="Ahrendt S.R."/>
            <person name="Lipzen A."/>
            <person name="Sullivan W."/>
            <person name="Andreopoulos W.B."/>
            <person name="Clum A."/>
            <person name="Lindquist E."/>
            <person name="Daum C."/>
            <person name="Ramamoorthy G.K."/>
            <person name="Gryganskyi A."/>
            <person name="Culley D."/>
            <person name="Magnuson J.K."/>
            <person name="James T.Y."/>
            <person name="O'Malley M.A."/>
            <person name="Stajich J.E."/>
            <person name="Spatafora J.W."/>
            <person name="Visel A."/>
            <person name="Grigoriev I.V."/>
        </authorList>
    </citation>
    <scope>NUCLEOTIDE SEQUENCE [LARGE SCALE GENOMIC DNA]</scope>
    <source>
        <strain evidence="4 5">CBS 115471</strain>
    </source>
</reference>
<protein>
    <recommendedName>
        <fullName evidence="3">SnoaL-like domain-containing protein</fullName>
    </recommendedName>
</protein>
<dbReference type="OrthoDB" id="5175824at2759"/>
<dbReference type="Proteomes" id="UP000193144">
    <property type="component" value="Unassembled WGS sequence"/>
</dbReference>
<dbReference type="Pfam" id="PF13577">
    <property type="entry name" value="SnoaL_4"/>
    <property type="match status" value="3"/>
</dbReference>
<keyword evidence="2" id="KW-0732">Signal</keyword>
<evidence type="ECO:0000313" key="5">
    <source>
        <dbReference type="Proteomes" id="UP000193144"/>
    </source>
</evidence>
<dbReference type="AlphaFoldDB" id="A0A1Y1YPZ0"/>
<feature type="region of interest" description="Disordered" evidence="1">
    <location>
        <begin position="374"/>
        <end position="399"/>
    </location>
</feature>
<name>A0A1Y1YPZ0_9PLEO</name>
<feature type="domain" description="SnoaL-like" evidence="3">
    <location>
        <begin position="226"/>
        <end position="354"/>
    </location>
</feature>
<comment type="caution">
    <text evidence="4">The sequence shown here is derived from an EMBL/GenBank/DDBJ whole genome shotgun (WGS) entry which is preliminary data.</text>
</comment>
<feature type="signal peptide" evidence="2">
    <location>
        <begin position="1"/>
        <end position="24"/>
    </location>
</feature>
<evidence type="ECO:0000313" key="4">
    <source>
        <dbReference type="EMBL" id="ORY00093.1"/>
    </source>
</evidence>
<dbReference type="EMBL" id="MCFA01000188">
    <property type="protein sequence ID" value="ORY00093.1"/>
    <property type="molecule type" value="Genomic_DNA"/>
</dbReference>